<evidence type="ECO:0000313" key="2">
    <source>
        <dbReference type="Proteomes" id="UP001163835"/>
    </source>
</evidence>
<name>A0ACC1TXK3_9AGAR</name>
<dbReference type="Proteomes" id="UP001163835">
    <property type="component" value="Unassembled WGS sequence"/>
</dbReference>
<dbReference type="EMBL" id="MU795154">
    <property type="protein sequence ID" value="KAJ3809507.1"/>
    <property type="molecule type" value="Genomic_DNA"/>
</dbReference>
<organism evidence="1 2">
    <name type="scientific">Lentinula aff. lateritia</name>
    <dbReference type="NCBI Taxonomy" id="2804960"/>
    <lineage>
        <taxon>Eukaryota</taxon>
        <taxon>Fungi</taxon>
        <taxon>Dikarya</taxon>
        <taxon>Basidiomycota</taxon>
        <taxon>Agaricomycotina</taxon>
        <taxon>Agaricomycetes</taxon>
        <taxon>Agaricomycetidae</taxon>
        <taxon>Agaricales</taxon>
        <taxon>Marasmiineae</taxon>
        <taxon>Omphalotaceae</taxon>
        <taxon>Lentinula</taxon>
    </lineage>
</organism>
<keyword evidence="2" id="KW-1185">Reference proteome</keyword>
<accession>A0ACC1TXK3</accession>
<evidence type="ECO:0000313" key="1">
    <source>
        <dbReference type="EMBL" id="KAJ3809507.1"/>
    </source>
</evidence>
<comment type="caution">
    <text evidence="1">The sequence shown here is derived from an EMBL/GenBank/DDBJ whole genome shotgun (WGS) entry which is preliminary data.</text>
</comment>
<reference evidence="1" key="1">
    <citation type="submission" date="2022-09" db="EMBL/GenBank/DDBJ databases">
        <title>A Global Phylogenomic Analysis of the Shiitake Genus Lentinula.</title>
        <authorList>
            <consortium name="DOE Joint Genome Institute"/>
            <person name="Sierra-Patev S."/>
            <person name="Min B."/>
            <person name="Naranjo-Ortiz M."/>
            <person name="Looney B."/>
            <person name="Konkel Z."/>
            <person name="Slot J.C."/>
            <person name="Sakamoto Y."/>
            <person name="Steenwyk J.L."/>
            <person name="Rokas A."/>
            <person name="Carro J."/>
            <person name="Camarero S."/>
            <person name="Ferreira P."/>
            <person name="Molpeceres G."/>
            <person name="Ruiz-Duenas F.J."/>
            <person name="Serrano A."/>
            <person name="Henrissat B."/>
            <person name="Drula E."/>
            <person name="Hughes K.W."/>
            <person name="Mata J.L."/>
            <person name="Ishikawa N.K."/>
            <person name="Vargas-Isla R."/>
            <person name="Ushijima S."/>
            <person name="Smith C.A."/>
            <person name="Ahrendt S."/>
            <person name="Andreopoulos W."/>
            <person name="He G."/>
            <person name="Labutti K."/>
            <person name="Lipzen A."/>
            <person name="Ng V."/>
            <person name="Riley R."/>
            <person name="Sandor L."/>
            <person name="Barry K."/>
            <person name="Martinez A.T."/>
            <person name="Xiao Y."/>
            <person name="Gibbons J.G."/>
            <person name="Terashima K."/>
            <person name="Grigoriev I.V."/>
            <person name="Hibbett D.S."/>
        </authorList>
    </citation>
    <scope>NUCLEOTIDE SEQUENCE</scope>
    <source>
        <strain evidence="1">TMI1499</strain>
    </source>
</reference>
<gene>
    <name evidence="1" type="ORF">F5876DRAFT_43734</name>
</gene>
<protein>
    <submittedName>
        <fullName evidence="1">Uncharacterized protein</fullName>
    </submittedName>
</protein>
<proteinExistence type="predicted"/>
<sequence>MLHCLQPEARHSTSTVLSLRYEESPFWQLIQFPILKVFLRQVENVLYKIPRARLAEESSLFETMFTLPPGAGNTSEGEDDDHPIHLPQTERKDWECLLKLLFRQVVLPRRSFTLDEWVSILKLATKWDMSTARACAIEKIAEYDGIPAKKIKLARDYRVPRYFIPSLVQLIGRSDPLTADDYKDIGNVLYKIPRARLVEESSLFETMFALPPGPGNSCEGEDDDHPITLPQIKRKEWECLLRLLFRNSIAVPPDFTLDEWISILKLATKWDMSASRACSIENIAGFDGIPAQKIRLAREYHVPRYFIPCLVQLIGRSEPLTADECRDIGMECALKIVSLRERYYDPSRNDGIFRQRRVASDISSPTNNSWNSIVSEIHKTFTDQDEFYS</sequence>